<comment type="similarity">
    <text evidence="2 10">Belongs to the cation transport ATPase (P-type) (TC 3.A.3) family. Type IB subfamily.</text>
</comment>
<evidence type="ECO:0000256" key="6">
    <source>
        <dbReference type="ARBA" id="ARBA00022840"/>
    </source>
</evidence>
<dbReference type="InterPro" id="IPR023298">
    <property type="entry name" value="ATPase_P-typ_TM_dom_sf"/>
</dbReference>
<dbReference type="AlphaFoldDB" id="A0A5R9J329"/>
<dbReference type="PRINTS" id="PR00119">
    <property type="entry name" value="CATATPASE"/>
</dbReference>
<keyword evidence="7" id="KW-1278">Translocase</keyword>
<dbReference type="GO" id="GO:0016887">
    <property type="term" value="F:ATP hydrolysis activity"/>
    <property type="evidence" value="ECO:0007669"/>
    <property type="project" value="InterPro"/>
</dbReference>
<name>A0A5R9J329_9PROT</name>
<dbReference type="PROSITE" id="PS01047">
    <property type="entry name" value="HMA_1"/>
    <property type="match status" value="1"/>
</dbReference>
<sequence>MDGVGGSRTRIVDLAIDGMTCASCAGRVERALSHVDGVLSVAVNLATEHARVSVSAGRGEDEAALAARLQDAVQKAGYGGRLLPPEASGEDAEAALLDHRERLHLLLACLLSAPLLVAMLLHVGASLLHQDSLAARMMLPGWLQFLLATPVQFWLGWRFYRAGAAAVRHASGNMDLLVALGSSAAWGLSTVSLLRGSDRLYYESSALIITFILFGKWLERGARRRAANSVRALTALRPDTALRLDAATGQEQEVPLAEIQVGDQLVVRPGGRIAADGLVRDGESLVDEQLLTGESRPVAKARGERVIAGSLAVDGRLVIATTAIGAETRLAGIVRLIESAQASRAPVQRLVDRVSAVFVPVVLVLAGLTFLAWWIDTGRIALALLDAVSVLVIACPCALGLATPAALVAGIGAAARAGILIRDAAAIERARGIGIVAFDKTGTLTEGRPVLDCVVPVGGHGNYEQAAELLSLAAAMQAGSEHPLAEAVRASSGHAAPLPSERFVAVPGRGVTARVSGRSLLLGNRRMMAAEGLVVRGEMAEEADRIDAEGGTVSFLAERTSAERGSRAGGTILGVLGFSDRVRPGAAVATERLRAMGIMSVMLTGDGEGAARRVADAAGIDRMLADVSPEDKAGAVQALQREVRGSERPSVAMVGDGLNDAPALAAADLGIAMGRGTDAAIEAAGITLMRSDPGLVADTIEIAGLIASRIRQGLFCAFAYNLVGIPLAMSGFLSPAVAGGAMALSSVSVVLNALRLKSWQPHREPEARP</sequence>
<evidence type="ECO:0000256" key="8">
    <source>
        <dbReference type="ARBA" id="ARBA00022989"/>
    </source>
</evidence>
<evidence type="ECO:0000256" key="7">
    <source>
        <dbReference type="ARBA" id="ARBA00022967"/>
    </source>
</evidence>
<keyword evidence="10" id="KW-1003">Cell membrane</keyword>
<keyword evidence="3 10" id="KW-0812">Transmembrane</keyword>
<dbReference type="Gene3D" id="3.40.50.1000">
    <property type="entry name" value="HAD superfamily/HAD-like"/>
    <property type="match status" value="1"/>
</dbReference>
<dbReference type="InterPro" id="IPR023214">
    <property type="entry name" value="HAD_sf"/>
</dbReference>
<comment type="subcellular location">
    <subcellularLocation>
        <location evidence="10">Cell membrane</location>
    </subcellularLocation>
    <subcellularLocation>
        <location evidence="1">Endomembrane system</location>
        <topology evidence="1">Multi-pass membrane protein</topology>
    </subcellularLocation>
</comment>
<dbReference type="InterPro" id="IPR036163">
    <property type="entry name" value="HMA_dom_sf"/>
</dbReference>
<dbReference type="InterPro" id="IPR017969">
    <property type="entry name" value="Heavy-metal-associated_CS"/>
</dbReference>
<dbReference type="NCBIfam" id="TIGR01494">
    <property type="entry name" value="ATPase_P-type"/>
    <property type="match status" value="2"/>
</dbReference>
<dbReference type="SUPFAM" id="SSF81665">
    <property type="entry name" value="Calcium ATPase, transmembrane domain M"/>
    <property type="match status" value="1"/>
</dbReference>
<dbReference type="InterPro" id="IPR006121">
    <property type="entry name" value="HMA_dom"/>
</dbReference>
<dbReference type="GO" id="GO:0043682">
    <property type="term" value="F:P-type divalent copper transporter activity"/>
    <property type="evidence" value="ECO:0007669"/>
    <property type="project" value="TreeGrafter"/>
</dbReference>
<organism evidence="12 13">
    <name type="scientific">Lichenicoccus roseus</name>
    <dbReference type="NCBI Taxonomy" id="2683649"/>
    <lineage>
        <taxon>Bacteria</taxon>
        <taxon>Pseudomonadati</taxon>
        <taxon>Pseudomonadota</taxon>
        <taxon>Alphaproteobacteria</taxon>
        <taxon>Acetobacterales</taxon>
        <taxon>Acetobacteraceae</taxon>
        <taxon>Lichenicoccus</taxon>
    </lineage>
</organism>
<keyword evidence="13" id="KW-1185">Reference proteome</keyword>
<feature type="transmembrane region" description="Helical" evidence="10">
    <location>
        <begin position="137"/>
        <end position="155"/>
    </location>
</feature>
<dbReference type="CDD" id="cd00371">
    <property type="entry name" value="HMA"/>
    <property type="match status" value="1"/>
</dbReference>
<dbReference type="PROSITE" id="PS50846">
    <property type="entry name" value="HMA_2"/>
    <property type="match status" value="1"/>
</dbReference>
<evidence type="ECO:0000256" key="10">
    <source>
        <dbReference type="RuleBase" id="RU362081"/>
    </source>
</evidence>
<feature type="transmembrane region" description="Helical" evidence="10">
    <location>
        <begin position="105"/>
        <end position="125"/>
    </location>
</feature>
<feature type="transmembrane region" description="Helical" evidence="10">
    <location>
        <begin position="176"/>
        <end position="194"/>
    </location>
</feature>
<evidence type="ECO:0000256" key="4">
    <source>
        <dbReference type="ARBA" id="ARBA00022723"/>
    </source>
</evidence>
<accession>A0A5R9J329</accession>
<dbReference type="PRINTS" id="PR00943">
    <property type="entry name" value="CUATPASE"/>
</dbReference>
<dbReference type="SUPFAM" id="SSF55008">
    <property type="entry name" value="HMA, heavy metal-associated domain"/>
    <property type="match status" value="1"/>
</dbReference>
<dbReference type="Gene3D" id="2.70.150.10">
    <property type="entry name" value="Calcium-transporting ATPase, cytoplasmic transduction domain A"/>
    <property type="match status" value="1"/>
</dbReference>
<evidence type="ECO:0000256" key="5">
    <source>
        <dbReference type="ARBA" id="ARBA00022741"/>
    </source>
</evidence>
<dbReference type="Pfam" id="PF00702">
    <property type="entry name" value="Hydrolase"/>
    <property type="match status" value="1"/>
</dbReference>
<dbReference type="Gene3D" id="3.30.70.100">
    <property type="match status" value="1"/>
</dbReference>
<feature type="transmembrane region" description="Helical" evidence="10">
    <location>
        <begin position="200"/>
        <end position="218"/>
    </location>
</feature>
<dbReference type="GO" id="GO:0012505">
    <property type="term" value="C:endomembrane system"/>
    <property type="evidence" value="ECO:0007669"/>
    <property type="project" value="UniProtKB-SubCell"/>
</dbReference>
<dbReference type="OrthoDB" id="9760802at2"/>
<dbReference type="InterPro" id="IPR018303">
    <property type="entry name" value="ATPase_P-typ_P_site"/>
</dbReference>
<comment type="caution">
    <text evidence="12">The sequence shown here is derived from an EMBL/GenBank/DDBJ whole genome shotgun (WGS) entry which is preliminary data.</text>
</comment>
<dbReference type="PANTHER" id="PTHR43520:SF8">
    <property type="entry name" value="P-TYPE CU(+) TRANSPORTER"/>
    <property type="match status" value="1"/>
</dbReference>
<dbReference type="SFLD" id="SFLDS00003">
    <property type="entry name" value="Haloacid_Dehalogenase"/>
    <property type="match status" value="1"/>
</dbReference>
<evidence type="ECO:0000259" key="11">
    <source>
        <dbReference type="PROSITE" id="PS50846"/>
    </source>
</evidence>
<dbReference type="GO" id="GO:0005886">
    <property type="term" value="C:plasma membrane"/>
    <property type="evidence" value="ECO:0007669"/>
    <property type="project" value="UniProtKB-SubCell"/>
</dbReference>
<dbReference type="FunFam" id="2.70.150.10:FF:000002">
    <property type="entry name" value="Copper-transporting ATPase 1, putative"/>
    <property type="match status" value="1"/>
</dbReference>
<dbReference type="GO" id="GO:0055070">
    <property type="term" value="P:copper ion homeostasis"/>
    <property type="evidence" value="ECO:0007669"/>
    <property type="project" value="TreeGrafter"/>
</dbReference>
<dbReference type="Pfam" id="PF00403">
    <property type="entry name" value="HMA"/>
    <property type="match status" value="1"/>
</dbReference>
<evidence type="ECO:0000256" key="9">
    <source>
        <dbReference type="ARBA" id="ARBA00023136"/>
    </source>
</evidence>
<evidence type="ECO:0000256" key="1">
    <source>
        <dbReference type="ARBA" id="ARBA00004127"/>
    </source>
</evidence>
<proteinExistence type="inferred from homology"/>
<dbReference type="SUPFAM" id="SSF56784">
    <property type="entry name" value="HAD-like"/>
    <property type="match status" value="1"/>
</dbReference>
<dbReference type="GO" id="GO:0005524">
    <property type="term" value="F:ATP binding"/>
    <property type="evidence" value="ECO:0007669"/>
    <property type="project" value="UniProtKB-UniRule"/>
</dbReference>
<evidence type="ECO:0000256" key="3">
    <source>
        <dbReference type="ARBA" id="ARBA00022692"/>
    </source>
</evidence>
<evidence type="ECO:0000313" key="13">
    <source>
        <dbReference type="Proteomes" id="UP000305654"/>
    </source>
</evidence>
<dbReference type="SUPFAM" id="SSF81653">
    <property type="entry name" value="Calcium ATPase, transduction domain A"/>
    <property type="match status" value="1"/>
</dbReference>
<feature type="transmembrane region" description="Helical" evidence="10">
    <location>
        <begin position="354"/>
        <end position="375"/>
    </location>
</feature>
<reference evidence="12 13" key="1">
    <citation type="submission" date="2019-05" db="EMBL/GenBank/DDBJ databases">
        <authorList>
            <person name="Pankratov T."/>
            <person name="Grouzdev D."/>
        </authorList>
    </citation>
    <scope>NUCLEOTIDE SEQUENCE [LARGE SCALE GENOMIC DNA]</scope>
    <source>
        <strain evidence="12 13">KEBCLARHB70R</strain>
    </source>
</reference>
<keyword evidence="9 10" id="KW-0472">Membrane</keyword>
<keyword evidence="8 10" id="KW-1133">Transmembrane helix</keyword>
<feature type="domain" description="HMA" evidence="11">
    <location>
        <begin position="10"/>
        <end position="81"/>
    </location>
</feature>
<dbReference type="Proteomes" id="UP000305654">
    <property type="component" value="Unassembled WGS sequence"/>
</dbReference>
<keyword evidence="5 10" id="KW-0547">Nucleotide-binding</keyword>
<evidence type="ECO:0000313" key="12">
    <source>
        <dbReference type="EMBL" id="TLU71379.1"/>
    </source>
</evidence>
<dbReference type="NCBIfam" id="TIGR01525">
    <property type="entry name" value="ATPase-IB_hvy"/>
    <property type="match status" value="1"/>
</dbReference>
<gene>
    <name evidence="12" type="ORF">FE263_15820</name>
</gene>
<dbReference type="RefSeq" id="WP_138327218.1">
    <property type="nucleotide sequence ID" value="NZ_VCDI01000006.1"/>
</dbReference>
<dbReference type="PANTHER" id="PTHR43520">
    <property type="entry name" value="ATP7, ISOFORM B"/>
    <property type="match status" value="1"/>
</dbReference>
<dbReference type="InterPro" id="IPR023299">
    <property type="entry name" value="ATPase_P-typ_cyto_dom_N"/>
</dbReference>
<dbReference type="Pfam" id="PF00122">
    <property type="entry name" value="E1-E2_ATPase"/>
    <property type="match status" value="1"/>
</dbReference>
<feature type="transmembrane region" description="Helical" evidence="10">
    <location>
        <begin position="713"/>
        <end position="730"/>
    </location>
</feature>
<dbReference type="EMBL" id="VCDI01000006">
    <property type="protein sequence ID" value="TLU71379.1"/>
    <property type="molecule type" value="Genomic_DNA"/>
</dbReference>
<dbReference type="InterPro" id="IPR036412">
    <property type="entry name" value="HAD-like_sf"/>
</dbReference>
<protein>
    <submittedName>
        <fullName evidence="12">Heavy metal translocating P-type ATPase</fullName>
    </submittedName>
</protein>
<evidence type="ECO:0000256" key="2">
    <source>
        <dbReference type="ARBA" id="ARBA00006024"/>
    </source>
</evidence>
<dbReference type="PRINTS" id="PR00942">
    <property type="entry name" value="CUATPASEI"/>
</dbReference>
<feature type="transmembrane region" description="Helical" evidence="10">
    <location>
        <begin position="387"/>
        <end position="412"/>
    </location>
</feature>
<keyword evidence="4 10" id="KW-0479">Metal-binding</keyword>
<dbReference type="InterPro" id="IPR059000">
    <property type="entry name" value="ATPase_P-type_domA"/>
</dbReference>
<dbReference type="GO" id="GO:0005507">
    <property type="term" value="F:copper ion binding"/>
    <property type="evidence" value="ECO:0007669"/>
    <property type="project" value="TreeGrafter"/>
</dbReference>
<dbReference type="SFLD" id="SFLDF00027">
    <property type="entry name" value="p-type_atpase"/>
    <property type="match status" value="1"/>
</dbReference>
<dbReference type="PROSITE" id="PS00154">
    <property type="entry name" value="ATPASE_E1_E2"/>
    <property type="match status" value="1"/>
</dbReference>
<keyword evidence="6 10" id="KW-0067">ATP-binding</keyword>
<dbReference type="SFLD" id="SFLDG00002">
    <property type="entry name" value="C1.7:_P-type_atpase_like"/>
    <property type="match status" value="1"/>
</dbReference>
<dbReference type="NCBIfam" id="TIGR01511">
    <property type="entry name" value="ATPase-IB1_Cu"/>
    <property type="match status" value="1"/>
</dbReference>
<dbReference type="InterPro" id="IPR008250">
    <property type="entry name" value="ATPase_P-typ_transduc_dom_A_sf"/>
</dbReference>
<dbReference type="Gene3D" id="3.40.1110.10">
    <property type="entry name" value="Calcium-transporting ATPase, cytoplasmic domain N"/>
    <property type="match status" value="1"/>
</dbReference>
<dbReference type="InterPro" id="IPR001757">
    <property type="entry name" value="P_typ_ATPase"/>
</dbReference>
<dbReference type="InterPro" id="IPR027256">
    <property type="entry name" value="P-typ_ATPase_IB"/>
</dbReference>
<dbReference type="InterPro" id="IPR044492">
    <property type="entry name" value="P_typ_ATPase_HD_dom"/>
</dbReference>